<reference evidence="3" key="1">
    <citation type="submission" date="2020-05" db="EMBL/GenBank/DDBJ databases">
        <title>Frigoriglobus tundricola gen. nov., sp. nov., a psychrotolerant cellulolytic planctomycete of the family Gemmataceae with two divergent copies of 16S rRNA gene.</title>
        <authorList>
            <person name="Kulichevskaya I.S."/>
            <person name="Ivanova A.A."/>
            <person name="Naumoff D.G."/>
            <person name="Beletsky A.V."/>
            <person name="Rijpstra W.I.C."/>
            <person name="Sinninghe Damste J.S."/>
            <person name="Mardanov A.V."/>
            <person name="Ravin N.V."/>
            <person name="Dedysh S.N."/>
        </authorList>
    </citation>
    <scope>NUCLEOTIDE SEQUENCE [LARGE SCALE GENOMIC DNA]</scope>
    <source>
        <strain evidence="3">PL17</strain>
    </source>
</reference>
<dbReference type="RefSeq" id="WP_171472013.1">
    <property type="nucleotide sequence ID" value="NZ_CP053452.2"/>
</dbReference>
<accession>A0A6M5YR45</accession>
<gene>
    <name evidence="2" type="ORF">FTUN_3985</name>
</gene>
<dbReference type="InterPro" id="IPR018958">
    <property type="entry name" value="Knr4/Smi1-like_dom"/>
</dbReference>
<dbReference type="Proteomes" id="UP000503447">
    <property type="component" value="Chromosome"/>
</dbReference>
<dbReference type="AlphaFoldDB" id="A0A6M5YR45"/>
<dbReference type="InterPro" id="IPR037883">
    <property type="entry name" value="Knr4/Smi1-like_sf"/>
</dbReference>
<dbReference type="Pfam" id="PF09346">
    <property type="entry name" value="SMI1_KNR4"/>
    <property type="match status" value="1"/>
</dbReference>
<dbReference type="Gene3D" id="3.40.1580.10">
    <property type="entry name" value="SMI1/KNR4-like"/>
    <property type="match status" value="1"/>
</dbReference>
<protein>
    <recommendedName>
        <fullName evidence="1">Knr4/Smi1-like domain-containing protein</fullName>
    </recommendedName>
</protein>
<sequence length="248" mass="27039">MTEDEAFIRAIVDSPGDDLPRLVYADWLDDRDDPRGPYMRAERETVAISDVGRLRGLAVGLDPVWVARVSRPPVGVCCEHLRIWSTGPPATDDDVSAAVTAVGGVLPPAFRAFLLNYNGGVPSARFFHNPARRGSELGAVEKFYAISVGRGAPDTDRPVLSLRTSGVDLAVVADTLYNGPHPPPGPRAFAPLAANEVPYMNLIGLSGVRAGRIYWHNYYSLHRSDKPRKVADSLPEFLLSLRKTPELN</sequence>
<dbReference type="SUPFAM" id="SSF160631">
    <property type="entry name" value="SMI1/KNR4-like"/>
    <property type="match status" value="1"/>
</dbReference>
<organism evidence="2 3">
    <name type="scientific">Frigoriglobus tundricola</name>
    <dbReference type="NCBI Taxonomy" id="2774151"/>
    <lineage>
        <taxon>Bacteria</taxon>
        <taxon>Pseudomonadati</taxon>
        <taxon>Planctomycetota</taxon>
        <taxon>Planctomycetia</taxon>
        <taxon>Gemmatales</taxon>
        <taxon>Gemmataceae</taxon>
        <taxon>Frigoriglobus</taxon>
    </lineage>
</organism>
<evidence type="ECO:0000313" key="3">
    <source>
        <dbReference type="Proteomes" id="UP000503447"/>
    </source>
</evidence>
<dbReference type="EMBL" id="CP053452">
    <property type="protein sequence ID" value="QJW96428.1"/>
    <property type="molecule type" value="Genomic_DNA"/>
</dbReference>
<feature type="domain" description="Knr4/Smi1-like" evidence="1">
    <location>
        <begin position="89"/>
        <end position="239"/>
    </location>
</feature>
<keyword evidence="3" id="KW-1185">Reference proteome</keyword>
<proteinExistence type="predicted"/>
<evidence type="ECO:0000259" key="1">
    <source>
        <dbReference type="Pfam" id="PF09346"/>
    </source>
</evidence>
<dbReference type="NCBIfam" id="TIGR02996">
    <property type="entry name" value="rpt_mate_G_obs"/>
    <property type="match status" value="1"/>
</dbReference>
<name>A0A6M5YR45_9BACT</name>
<dbReference type="InterPro" id="IPR014338">
    <property type="entry name" value="CHP02996_rpt-companion-dom"/>
</dbReference>
<evidence type="ECO:0000313" key="2">
    <source>
        <dbReference type="EMBL" id="QJW96428.1"/>
    </source>
</evidence>
<dbReference type="KEGG" id="ftj:FTUN_3985"/>